<feature type="transmembrane region" description="Helical" evidence="6">
    <location>
        <begin position="50"/>
        <end position="74"/>
    </location>
</feature>
<dbReference type="Proteomes" id="UP000504615">
    <property type="component" value="Unplaced"/>
</dbReference>
<gene>
    <name evidence="9" type="primary">LOC105433525</name>
</gene>
<keyword evidence="4 5" id="KW-0472">Membrane</keyword>
<evidence type="ECO:0000313" key="8">
    <source>
        <dbReference type="Proteomes" id="UP000504615"/>
    </source>
</evidence>
<feature type="non-terminal residue" evidence="9">
    <location>
        <position position="126"/>
    </location>
</feature>
<reference evidence="9" key="1">
    <citation type="submission" date="2025-08" db="UniProtKB">
        <authorList>
            <consortium name="RefSeq"/>
        </authorList>
    </citation>
    <scope>IDENTIFICATION</scope>
</reference>
<dbReference type="RefSeq" id="XP_011647193.1">
    <property type="nucleotide sequence ID" value="XM_011648891.1"/>
</dbReference>
<feature type="transmembrane region" description="Helical" evidence="6">
    <location>
        <begin position="89"/>
        <end position="108"/>
    </location>
</feature>
<dbReference type="PROSITE" id="PS51225">
    <property type="entry name" value="MARVEL"/>
    <property type="match status" value="1"/>
</dbReference>
<evidence type="ECO:0000256" key="4">
    <source>
        <dbReference type="ARBA" id="ARBA00023136"/>
    </source>
</evidence>
<proteinExistence type="predicted"/>
<dbReference type="InterPro" id="IPR008253">
    <property type="entry name" value="Marvel"/>
</dbReference>
<dbReference type="GO" id="GO:0016020">
    <property type="term" value="C:membrane"/>
    <property type="evidence" value="ECO:0007669"/>
    <property type="project" value="UniProtKB-SubCell"/>
</dbReference>
<dbReference type="AlphaFoldDB" id="A0A6I9WV21"/>
<keyword evidence="8" id="KW-1185">Reference proteome</keyword>
<evidence type="ECO:0000256" key="1">
    <source>
        <dbReference type="ARBA" id="ARBA00004141"/>
    </source>
</evidence>
<feature type="domain" description="MARVEL" evidence="7">
    <location>
        <begin position="10"/>
        <end position="126"/>
    </location>
</feature>
<sequence length="126" mass="13962">MLDIVINLDYLKSWNGIFKILQLVVGTICIGIIGHEFNSINVSNALYQTALNFYLIVTCTFFIGTFILVISYLMSPSAASIVPKTVYEFIYQSIASLLLLVASITLMVKINQANEIASYKQLLVAS</sequence>
<dbReference type="GeneID" id="105433525"/>
<accession>A0A6I9WV21</accession>
<name>A0A6I9WV21_9HYME</name>
<dbReference type="Pfam" id="PF01284">
    <property type="entry name" value="MARVEL"/>
    <property type="match status" value="1"/>
</dbReference>
<evidence type="ECO:0000256" key="6">
    <source>
        <dbReference type="SAM" id="Phobius"/>
    </source>
</evidence>
<protein>
    <submittedName>
        <fullName evidence="9">Uncharacterized protein LOC105433525</fullName>
    </submittedName>
</protein>
<evidence type="ECO:0000259" key="7">
    <source>
        <dbReference type="PROSITE" id="PS51225"/>
    </source>
</evidence>
<feature type="transmembrane region" description="Helical" evidence="6">
    <location>
        <begin position="20"/>
        <end position="38"/>
    </location>
</feature>
<evidence type="ECO:0000256" key="3">
    <source>
        <dbReference type="ARBA" id="ARBA00022989"/>
    </source>
</evidence>
<comment type="subcellular location">
    <subcellularLocation>
        <location evidence="1">Membrane</location>
        <topology evidence="1">Multi-pass membrane protein</topology>
    </subcellularLocation>
</comment>
<keyword evidence="2 5" id="KW-0812">Transmembrane</keyword>
<organism evidence="8 9">
    <name type="scientific">Pogonomyrmex barbatus</name>
    <name type="common">red harvester ant</name>
    <dbReference type="NCBI Taxonomy" id="144034"/>
    <lineage>
        <taxon>Eukaryota</taxon>
        <taxon>Metazoa</taxon>
        <taxon>Ecdysozoa</taxon>
        <taxon>Arthropoda</taxon>
        <taxon>Hexapoda</taxon>
        <taxon>Insecta</taxon>
        <taxon>Pterygota</taxon>
        <taxon>Neoptera</taxon>
        <taxon>Endopterygota</taxon>
        <taxon>Hymenoptera</taxon>
        <taxon>Apocrita</taxon>
        <taxon>Aculeata</taxon>
        <taxon>Formicoidea</taxon>
        <taxon>Formicidae</taxon>
        <taxon>Myrmicinae</taxon>
        <taxon>Pogonomyrmex</taxon>
    </lineage>
</organism>
<evidence type="ECO:0000313" key="9">
    <source>
        <dbReference type="RefSeq" id="XP_011647193.1"/>
    </source>
</evidence>
<evidence type="ECO:0000256" key="5">
    <source>
        <dbReference type="PROSITE-ProRule" id="PRU00581"/>
    </source>
</evidence>
<dbReference type="KEGG" id="pbar:105433525"/>
<dbReference type="OrthoDB" id="6481667at2759"/>
<keyword evidence="3 6" id="KW-1133">Transmembrane helix</keyword>
<evidence type="ECO:0000256" key="2">
    <source>
        <dbReference type="ARBA" id="ARBA00022692"/>
    </source>
</evidence>